<evidence type="ECO:0000313" key="14">
    <source>
        <dbReference type="EMBL" id="CAL8123917.1"/>
    </source>
</evidence>
<dbReference type="InterPro" id="IPR042097">
    <property type="entry name" value="Aminopeptidase_N-like_N_sf"/>
</dbReference>
<keyword evidence="15" id="KW-1185">Reference proteome</keyword>
<evidence type="ECO:0000256" key="10">
    <source>
        <dbReference type="RuleBase" id="RU003616"/>
    </source>
</evidence>
<evidence type="ECO:0000256" key="5">
    <source>
        <dbReference type="ARBA" id="ARBA00022723"/>
    </source>
</evidence>
<evidence type="ECO:0000256" key="4">
    <source>
        <dbReference type="ARBA" id="ARBA00022670"/>
    </source>
</evidence>
<dbReference type="PROSITE" id="PS01031">
    <property type="entry name" value="SHSP"/>
    <property type="match status" value="1"/>
</dbReference>
<dbReference type="SUPFAM" id="SSF63737">
    <property type="entry name" value="Leukotriene A4 hydrolase N-terminal domain"/>
    <property type="match status" value="1"/>
</dbReference>
<keyword evidence="7" id="KW-0862">Zinc</keyword>
<dbReference type="Gene3D" id="1.25.50.20">
    <property type="match status" value="1"/>
</dbReference>
<feature type="domain" description="SHSP" evidence="13">
    <location>
        <begin position="989"/>
        <end position="1103"/>
    </location>
</feature>
<dbReference type="Proteomes" id="UP001642540">
    <property type="component" value="Unassembled WGS sequence"/>
</dbReference>
<feature type="region of interest" description="Disordered" evidence="11">
    <location>
        <begin position="977"/>
        <end position="997"/>
    </location>
</feature>
<dbReference type="Pfam" id="PF00011">
    <property type="entry name" value="HSP20"/>
    <property type="match status" value="1"/>
</dbReference>
<comment type="similarity">
    <text evidence="3">Belongs to the peptidase M1 family.</text>
</comment>
<dbReference type="SUPFAM" id="SSF49764">
    <property type="entry name" value="HSP20-like chaperones"/>
    <property type="match status" value="1"/>
</dbReference>
<dbReference type="InterPro" id="IPR008978">
    <property type="entry name" value="HSP20-like_chaperone"/>
</dbReference>
<dbReference type="InterPro" id="IPR024571">
    <property type="entry name" value="ERAP1-like_C_dom"/>
</dbReference>
<dbReference type="CDD" id="cd06526">
    <property type="entry name" value="metazoan_ACD"/>
    <property type="match status" value="1"/>
</dbReference>
<evidence type="ECO:0000256" key="6">
    <source>
        <dbReference type="ARBA" id="ARBA00022801"/>
    </source>
</evidence>
<dbReference type="EMBL" id="CAXLJM020000068">
    <property type="protein sequence ID" value="CAL8123917.1"/>
    <property type="molecule type" value="Genomic_DNA"/>
</dbReference>
<dbReference type="InterPro" id="IPR045357">
    <property type="entry name" value="Aminopeptidase_N-like_N"/>
</dbReference>
<evidence type="ECO:0000259" key="13">
    <source>
        <dbReference type="PROSITE" id="PS01031"/>
    </source>
</evidence>
<feature type="chain" id="PRO_5047083658" description="SHSP domain-containing protein" evidence="12">
    <location>
        <begin position="23"/>
        <end position="1134"/>
    </location>
</feature>
<dbReference type="Gene3D" id="1.10.390.10">
    <property type="entry name" value="Neutral Protease Domain 2"/>
    <property type="match status" value="1"/>
</dbReference>
<dbReference type="Pfam" id="PF11838">
    <property type="entry name" value="ERAP1_C"/>
    <property type="match status" value="1"/>
</dbReference>
<dbReference type="Pfam" id="PF01433">
    <property type="entry name" value="Peptidase_M1"/>
    <property type="match status" value="1"/>
</dbReference>
<evidence type="ECO:0000313" key="15">
    <source>
        <dbReference type="Proteomes" id="UP001642540"/>
    </source>
</evidence>
<keyword evidence="6" id="KW-0378">Hydrolase</keyword>
<organism evidence="14 15">
    <name type="scientific">Orchesella dallaii</name>
    <dbReference type="NCBI Taxonomy" id="48710"/>
    <lineage>
        <taxon>Eukaryota</taxon>
        <taxon>Metazoa</taxon>
        <taxon>Ecdysozoa</taxon>
        <taxon>Arthropoda</taxon>
        <taxon>Hexapoda</taxon>
        <taxon>Collembola</taxon>
        <taxon>Entomobryomorpha</taxon>
        <taxon>Entomobryoidea</taxon>
        <taxon>Orchesellidae</taxon>
        <taxon>Orchesellinae</taxon>
        <taxon>Orchesella</taxon>
    </lineage>
</organism>
<evidence type="ECO:0000256" key="12">
    <source>
        <dbReference type="SAM" id="SignalP"/>
    </source>
</evidence>
<evidence type="ECO:0000256" key="2">
    <source>
        <dbReference type="ARBA" id="ARBA00004609"/>
    </source>
</evidence>
<dbReference type="Pfam" id="PF17900">
    <property type="entry name" value="Peptidase_M1_N"/>
    <property type="match status" value="1"/>
</dbReference>
<comment type="caution">
    <text evidence="14">The sequence shown here is derived from an EMBL/GenBank/DDBJ whole genome shotgun (WGS) entry which is preliminary data.</text>
</comment>
<dbReference type="InterPro" id="IPR014782">
    <property type="entry name" value="Peptidase_M1_dom"/>
</dbReference>
<dbReference type="InterPro" id="IPR050344">
    <property type="entry name" value="Peptidase_M1_aminopeptidases"/>
</dbReference>
<protein>
    <recommendedName>
        <fullName evidence="13">SHSP domain-containing protein</fullName>
    </recommendedName>
</protein>
<gene>
    <name evidence="14" type="ORF">ODALV1_LOCUS20374</name>
</gene>
<feature type="region of interest" description="Disordered" evidence="11">
    <location>
        <begin position="1105"/>
        <end position="1134"/>
    </location>
</feature>
<dbReference type="InterPro" id="IPR002068">
    <property type="entry name" value="A-crystallin/Hsp20_dom"/>
</dbReference>
<evidence type="ECO:0000256" key="11">
    <source>
        <dbReference type="SAM" id="MobiDB-lite"/>
    </source>
</evidence>
<dbReference type="PRINTS" id="PR00756">
    <property type="entry name" value="ALADIPTASE"/>
</dbReference>
<comment type="subcellular location">
    <subcellularLocation>
        <location evidence="2">Cell membrane</location>
        <topology evidence="2">Lipid-anchor</topology>
        <topology evidence="2">GPI-anchor</topology>
    </subcellularLocation>
</comment>
<proteinExistence type="inferred from homology"/>
<evidence type="ECO:0000256" key="7">
    <source>
        <dbReference type="ARBA" id="ARBA00022833"/>
    </source>
</evidence>
<reference evidence="14 15" key="1">
    <citation type="submission" date="2024-08" db="EMBL/GenBank/DDBJ databases">
        <authorList>
            <person name="Cucini C."/>
            <person name="Frati F."/>
        </authorList>
    </citation>
    <scope>NUCLEOTIDE SEQUENCE [LARGE SCALE GENOMIC DNA]</scope>
</reference>
<evidence type="ECO:0000256" key="9">
    <source>
        <dbReference type="PROSITE-ProRule" id="PRU00285"/>
    </source>
</evidence>
<comment type="similarity">
    <text evidence="9 10">Belongs to the small heat shock protein (HSP20) family.</text>
</comment>
<dbReference type="PANTHER" id="PTHR11533">
    <property type="entry name" value="PROTEASE M1 ZINC METALLOPROTEASE"/>
    <property type="match status" value="1"/>
</dbReference>
<feature type="compositionally biased region" description="Basic and acidic residues" evidence="11">
    <location>
        <begin position="1118"/>
        <end position="1134"/>
    </location>
</feature>
<dbReference type="Gene3D" id="2.60.40.1910">
    <property type="match status" value="1"/>
</dbReference>
<dbReference type="Gene3D" id="2.60.40.790">
    <property type="match status" value="1"/>
</dbReference>
<evidence type="ECO:0000256" key="8">
    <source>
        <dbReference type="ARBA" id="ARBA00023049"/>
    </source>
</evidence>
<dbReference type="CDD" id="cd09601">
    <property type="entry name" value="M1_APN-Q_like"/>
    <property type="match status" value="1"/>
</dbReference>
<dbReference type="PANTHER" id="PTHR11533:SF294">
    <property type="entry name" value="THYROTROPIN-RELEASING HORMONE-DEGRADING ECTOENZYME"/>
    <property type="match status" value="1"/>
</dbReference>
<accession>A0ABP1R9K2</accession>
<keyword evidence="5" id="KW-0479">Metal-binding</keyword>
<comment type="cofactor">
    <cofactor evidence="1">
        <name>Zn(2+)</name>
        <dbReference type="ChEBI" id="CHEBI:29105"/>
    </cofactor>
</comment>
<keyword evidence="8" id="KW-0482">Metalloprotease</keyword>
<dbReference type="InterPro" id="IPR027268">
    <property type="entry name" value="Peptidase_M4/M1_CTD_sf"/>
</dbReference>
<keyword evidence="12" id="KW-0732">Signal</keyword>
<dbReference type="Gene3D" id="2.60.40.1730">
    <property type="entry name" value="tricorn interacting facor f3 domain"/>
    <property type="match status" value="1"/>
</dbReference>
<keyword evidence="4" id="KW-0645">Protease</keyword>
<evidence type="ECO:0000256" key="1">
    <source>
        <dbReference type="ARBA" id="ARBA00001947"/>
    </source>
</evidence>
<feature type="signal peptide" evidence="12">
    <location>
        <begin position="1"/>
        <end position="22"/>
    </location>
</feature>
<dbReference type="InterPro" id="IPR001930">
    <property type="entry name" value="Peptidase_M1"/>
</dbReference>
<dbReference type="InterPro" id="IPR034016">
    <property type="entry name" value="M1_APN-typ"/>
</dbReference>
<sequence>MSKLELVSLCFLVVAAICETEAQFHPKVFGTDVVIANYVSLPSQLKSTVIPLSYTIKMMMRPSLDAPIPGMKRGTLPSEVTITVESIRNGSSNVIVMNQKNLIIHQYRVTVTNLRTGRNMSIVEQRFEIRNEDELLLFESGQDLYFIELKETFQFGDRMQIYIPYSVPISQSSSIGMFERLVFHTDTTTSETSVSYLAATKLWPYHAKLVFPVFDDPSLKATFKIIIGRLDGNYRSLSNMEIAKTEPDLEHDGWVWDHYEESVKMSPYLVCMVVCSGYANETVQLIGNGTRSATVWAPNQDIAQGSTSFGIQTMARAVEYYEKRFKMNYPLNKLDAIVVDRYASATENFGLVAFNPIYFSWTPGKNSEAQRKTVAQTIIHETVHQWYGNIVTCASWEDVWLNEGFARYLQFWGMKEIIPEFEPDEEFVTFVTQPALKLEQQNRGIALKNHASYIPFLIYRKGASLLKMMEGFLTRDVFESGLVDVYLQKMKWNSAYQDEFFEAMQEAVEMHNATQLLPPGTSLKEIMSGWTLTNGFPFVRVNSIDEHTIQMSQEKFTTWPLKLEEYDKGSWWIPLKIVSANSSNSAEEIILNTWLPYNTSTLNYSSSNIDTTKLLMVNPDASGYYRVLYDEKLSNLIAKQLLANHSVISSSSRSQLLDDYFNFAFANYLPIETALEMTRYLGKETSSNVWNGVLPHIWSIFNIFTQNGTAFTAFKNYFLPRLEEALGLIEVRQPEGQIGINVTLRAQLLNLACQLEMPACLEYASELMTLWQANPGNNPFPLDIQGLLYCAAVAAGGSAEEKSFDFIRQRYITNDLETTEDELNNLATALACTNNVANLKWLLKASYEELKLHGQPILTRLATNPTANILIHKFAKGLSDYWNESGNRTEQSRTKMFYEVIENKFHPFFDDEEDDSVFGDMDPLLDVSPFPVPIGFFNFHSRPRPRLGKRQRHKKQSPRQLTLKCCNCDCQKEKVPESKASSSTNLQAKKRQSHHTDIVPAPKKTKFEIKLNIDDRYKPGELQVKLDNNSRSLIVEGSHHEKQNDGNSYSEISTQLYHKFSLPKDVDMDKLKCDLDEEGYIVISAPRRLLEFQERNETLIPITHINRSKSTQPTEDDGTNKSVEEDELDLKVVD</sequence>
<evidence type="ECO:0000256" key="3">
    <source>
        <dbReference type="ARBA" id="ARBA00010136"/>
    </source>
</evidence>
<name>A0ABP1R9K2_9HEXA</name>
<dbReference type="SUPFAM" id="SSF55486">
    <property type="entry name" value="Metalloproteases ('zincins'), catalytic domain"/>
    <property type="match status" value="1"/>
</dbReference>